<reference evidence="1" key="1">
    <citation type="submission" date="2021-02" db="EMBL/GenBank/DDBJ databases">
        <authorList>
            <person name="Nowell W R."/>
        </authorList>
    </citation>
    <scope>NUCLEOTIDE SEQUENCE</scope>
</reference>
<name>A0A821QAT6_9BILA</name>
<gene>
    <name evidence="1" type="ORF">UJA718_LOCUS42157</name>
    <name evidence="2" type="ORF">UJA718_LOCUS42163</name>
</gene>
<comment type="caution">
    <text evidence="1">The sequence shown here is derived from an EMBL/GenBank/DDBJ whole genome shotgun (WGS) entry which is preliminary data.</text>
</comment>
<evidence type="ECO:0000313" key="2">
    <source>
        <dbReference type="EMBL" id="CAF4820954.1"/>
    </source>
</evidence>
<feature type="non-terminal residue" evidence="1">
    <location>
        <position position="1"/>
    </location>
</feature>
<evidence type="ECO:0000313" key="1">
    <source>
        <dbReference type="EMBL" id="CAF4820835.1"/>
    </source>
</evidence>
<dbReference type="Proteomes" id="UP000663873">
    <property type="component" value="Unassembled WGS sequence"/>
</dbReference>
<dbReference type="AlphaFoldDB" id="A0A821QAT6"/>
<keyword evidence="3" id="KW-1185">Reference proteome</keyword>
<dbReference type="EMBL" id="CAJOBP010053136">
    <property type="protein sequence ID" value="CAF4820954.1"/>
    <property type="molecule type" value="Genomic_DNA"/>
</dbReference>
<dbReference type="EMBL" id="CAJOBP010053112">
    <property type="protein sequence ID" value="CAF4820835.1"/>
    <property type="molecule type" value="Genomic_DNA"/>
</dbReference>
<proteinExistence type="predicted"/>
<protein>
    <submittedName>
        <fullName evidence="1">Uncharacterized protein</fullName>
    </submittedName>
</protein>
<accession>A0A821QAT6</accession>
<evidence type="ECO:0000313" key="3">
    <source>
        <dbReference type="Proteomes" id="UP000663873"/>
    </source>
</evidence>
<sequence length="71" mass="8495">SSWSRLRTTFYAAVGRMLMHEFRYDEDDDDRVEAFMKPFANHCNRLLQIFKEFPDFTAFNVAQFATMGQFK</sequence>
<organism evidence="1 3">
    <name type="scientific">Rotaria socialis</name>
    <dbReference type="NCBI Taxonomy" id="392032"/>
    <lineage>
        <taxon>Eukaryota</taxon>
        <taxon>Metazoa</taxon>
        <taxon>Spiralia</taxon>
        <taxon>Gnathifera</taxon>
        <taxon>Rotifera</taxon>
        <taxon>Eurotatoria</taxon>
        <taxon>Bdelloidea</taxon>
        <taxon>Philodinida</taxon>
        <taxon>Philodinidae</taxon>
        <taxon>Rotaria</taxon>
    </lineage>
</organism>